<evidence type="ECO:0000313" key="2">
    <source>
        <dbReference type="Proteomes" id="UP000198211"/>
    </source>
</evidence>
<dbReference type="PANTHER" id="PTHR46599:SF3">
    <property type="entry name" value="PIGGYBAC TRANSPOSABLE ELEMENT-DERIVED PROTEIN 4"/>
    <property type="match status" value="1"/>
</dbReference>
<sequence length="115" mass="13224">MRVLRWWDTRAIHMLSMGGSLELGRILRRDKLSGEQHEVVCPRIVKGYQTYMGVDVYNQLQLQSFASSTKFLRVVDLAIIYAYIVHNAGRHAANYSKLKHVKVLKQLHLALCDAL</sequence>
<name>A0A225VQI0_9STRA</name>
<dbReference type="Proteomes" id="UP000198211">
    <property type="component" value="Unassembled WGS sequence"/>
</dbReference>
<gene>
    <name evidence="1" type="ORF">PHMEG_00019855</name>
</gene>
<dbReference type="AlphaFoldDB" id="A0A225VQI0"/>
<dbReference type="EMBL" id="NBNE01003428">
    <property type="protein sequence ID" value="OWZ07716.1"/>
    <property type="molecule type" value="Genomic_DNA"/>
</dbReference>
<protein>
    <recommendedName>
        <fullName evidence="3">PiggyBac transposable element-derived protein domain-containing protein</fullName>
    </recommendedName>
</protein>
<dbReference type="PANTHER" id="PTHR46599">
    <property type="entry name" value="PIGGYBAC TRANSPOSABLE ELEMENT-DERIVED PROTEIN 4"/>
    <property type="match status" value="1"/>
</dbReference>
<comment type="caution">
    <text evidence="1">The sequence shown here is derived from an EMBL/GenBank/DDBJ whole genome shotgun (WGS) entry which is preliminary data.</text>
</comment>
<evidence type="ECO:0008006" key="3">
    <source>
        <dbReference type="Google" id="ProtNLM"/>
    </source>
</evidence>
<accession>A0A225VQI0</accession>
<dbReference type="OrthoDB" id="122438at2759"/>
<organism evidence="1 2">
    <name type="scientific">Phytophthora megakarya</name>
    <dbReference type="NCBI Taxonomy" id="4795"/>
    <lineage>
        <taxon>Eukaryota</taxon>
        <taxon>Sar</taxon>
        <taxon>Stramenopiles</taxon>
        <taxon>Oomycota</taxon>
        <taxon>Peronosporomycetes</taxon>
        <taxon>Peronosporales</taxon>
        <taxon>Peronosporaceae</taxon>
        <taxon>Phytophthora</taxon>
    </lineage>
</organism>
<proteinExistence type="predicted"/>
<reference evidence="2" key="1">
    <citation type="submission" date="2017-03" db="EMBL/GenBank/DDBJ databases">
        <title>Phytopthora megakarya and P. palmivora, two closely related causual agents of cacao black pod achieved similar genome size and gene model numbers by different mechanisms.</title>
        <authorList>
            <person name="Ali S."/>
            <person name="Shao J."/>
            <person name="Larry D.J."/>
            <person name="Kronmiller B."/>
            <person name="Shen D."/>
            <person name="Strem M.D."/>
            <person name="Melnick R.L."/>
            <person name="Guiltinan M.J."/>
            <person name="Tyler B.M."/>
            <person name="Meinhardt L.W."/>
            <person name="Bailey B.A."/>
        </authorList>
    </citation>
    <scope>NUCLEOTIDE SEQUENCE [LARGE SCALE GENOMIC DNA]</scope>
    <source>
        <strain evidence="2">zdho120</strain>
    </source>
</reference>
<evidence type="ECO:0000313" key="1">
    <source>
        <dbReference type="EMBL" id="OWZ07716.1"/>
    </source>
</evidence>
<keyword evidence="2" id="KW-1185">Reference proteome</keyword>